<dbReference type="AlphaFoldDB" id="A0A399SGZ6"/>
<evidence type="ECO:0000313" key="7">
    <source>
        <dbReference type="Proteomes" id="UP000266005"/>
    </source>
</evidence>
<keyword evidence="4 5" id="KW-0472">Membrane</keyword>
<evidence type="ECO:0000256" key="2">
    <source>
        <dbReference type="ARBA" id="ARBA00022692"/>
    </source>
</evidence>
<dbReference type="RefSeq" id="WP_119430380.1">
    <property type="nucleotide sequence ID" value="NZ_QWGE01000001.1"/>
</dbReference>
<dbReference type="Pfam" id="PF13564">
    <property type="entry name" value="DoxX_2"/>
    <property type="match status" value="1"/>
</dbReference>
<dbReference type="OrthoDB" id="3385086at2"/>
<name>A0A399SGZ6_9BACT</name>
<gene>
    <name evidence="6" type="ORF">D1627_01110</name>
</gene>
<dbReference type="Proteomes" id="UP000266005">
    <property type="component" value="Unassembled WGS sequence"/>
</dbReference>
<dbReference type="EMBL" id="QWGE01000001">
    <property type="protein sequence ID" value="RIJ42498.1"/>
    <property type="molecule type" value="Genomic_DNA"/>
</dbReference>
<feature type="transmembrane region" description="Helical" evidence="5">
    <location>
        <begin position="69"/>
        <end position="89"/>
    </location>
</feature>
<evidence type="ECO:0000313" key="6">
    <source>
        <dbReference type="EMBL" id="RIJ42498.1"/>
    </source>
</evidence>
<evidence type="ECO:0000256" key="1">
    <source>
        <dbReference type="ARBA" id="ARBA00004141"/>
    </source>
</evidence>
<protein>
    <submittedName>
        <fullName evidence="6">DoxX family protein</fullName>
    </submittedName>
</protein>
<feature type="transmembrane region" description="Helical" evidence="5">
    <location>
        <begin position="101"/>
        <end position="121"/>
    </location>
</feature>
<dbReference type="GO" id="GO:0016020">
    <property type="term" value="C:membrane"/>
    <property type="evidence" value="ECO:0007669"/>
    <property type="project" value="UniProtKB-SubCell"/>
</dbReference>
<reference evidence="7" key="1">
    <citation type="submission" date="2018-08" db="EMBL/GenBank/DDBJ databases">
        <title>Mucilaginibacter sp. MYSH2.</title>
        <authorList>
            <person name="Seo T."/>
        </authorList>
    </citation>
    <scope>NUCLEOTIDE SEQUENCE [LARGE SCALE GENOMIC DNA]</scope>
    <source>
        <strain evidence="7">KIRAN</strain>
    </source>
</reference>
<accession>A0A399SGZ6</accession>
<keyword evidence="2 5" id="KW-0812">Transmembrane</keyword>
<feature type="transmembrane region" description="Helical" evidence="5">
    <location>
        <begin position="6"/>
        <end position="24"/>
    </location>
</feature>
<proteinExistence type="predicted"/>
<organism evidence="6 7">
    <name type="scientific">Pontibacter oryzae</name>
    <dbReference type="NCBI Taxonomy" id="2304593"/>
    <lineage>
        <taxon>Bacteria</taxon>
        <taxon>Pseudomonadati</taxon>
        <taxon>Bacteroidota</taxon>
        <taxon>Cytophagia</taxon>
        <taxon>Cytophagales</taxon>
        <taxon>Hymenobacteraceae</taxon>
        <taxon>Pontibacter</taxon>
    </lineage>
</organism>
<evidence type="ECO:0000256" key="4">
    <source>
        <dbReference type="ARBA" id="ARBA00023136"/>
    </source>
</evidence>
<sequence length="125" mass="13722">MNVVLWIVQGLLALMFFMAGAMKLSKPKQELSEKLGDWIDQYTGVSIKLIGFVELLGAIGIILPMAIGVLPILTPLAAIGLAMTMVRAMQIHYRRKEKSKAVTNLVLMLLALFAAIGRLYIVPII</sequence>
<keyword evidence="7" id="KW-1185">Reference proteome</keyword>
<evidence type="ECO:0000256" key="5">
    <source>
        <dbReference type="SAM" id="Phobius"/>
    </source>
</evidence>
<keyword evidence="3 5" id="KW-1133">Transmembrane helix</keyword>
<comment type="caution">
    <text evidence="6">The sequence shown here is derived from an EMBL/GenBank/DDBJ whole genome shotgun (WGS) entry which is preliminary data.</text>
</comment>
<dbReference type="InterPro" id="IPR032808">
    <property type="entry name" value="DoxX"/>
</dbReference>
<evidence type="ECO:0000256" key="3">
    <source>
        <dbReference type="ARBA" id="ARBA00022989"/>
    </source>
</evidence>
<comment type="subcellular location">
    <subcellularLocation>
        <location evidence="1">Membrane</location>
        <topology evidence="1">Multi-pass membrane protein</topology>
    </subcellularLocation>
</comment>